<feature type="transmembrane region" description="Helical" evidence="8">
    <location>
        <begin position="372"/>
        <end position="390"/>
    </location>
</feature>
<dbReference type="EMBL" id="CP043420">
    <property type="protein sequence ID" value="QEL10171.1"/>
    <property type="molecule type" value="Genomic_DNA"/>
</dbReference>
<evidence type="ECO:0000259" key="9">
    <source>
        <dbReference type="PROSITE" id="PS50850"/>
    </source>
</evidence>
<evidence type="ECO:0000256" key="1">
    <source>
        <dbReference type="ARBA" id="ARBA00004651"/>
    </source>
</evidence>
<dbReference type="InterPro" id="IPR036259">
    <property type="entry name" value="MFS_trans_sf"/>
</dbReference>
<evidence type="ECO:0000256" key="4">
    <source>
        <dbReference type="ARBA" id="ARBA00022475"/>
    </source>
</evidence>
<dbReference type="AlphaFoldDB" id="A0A5C0ZVJ3"/>
<sequence>MTAGVAVSPQRTRILIALLITFVMMTPIGVDIYLPSLPDMARSLGYSTAALQITVTLFLFTVGIGQVVVGPLSDRFGRRPVALGGLLAFVLGAGLGMFLEKLMLLYAARILQGLGACATTVVAFAAVRDRFTPQRGAHLYSYLNGALCAIPALAPALGGVLATSLGWRSNFLFMVLFGLLVGGASLVGFPETLARAQRSDEPLYQRARYAPMLHSLRFWWCALIALSGMSMVFVYVTSAPVVLVERLGYSQLGFSAWFGGNAALNVLSFLLAPGVIRRWGRLATVRLGVAIMVLSGVMQLMVDQWLLVSALTFMAPVAVLTVGFSLALGATVSLALEPFADRAGTAAALIGLFQLSGGAALSTLLVNSPLSPALAMAAVGLLLLAPLLIATPQVARRCGLGR</sequence>
<dbReference type="GO" id="GO:0042910">
    <property type="term" value="F:xenobiotic transmembrane transporter activity"/>
    <property type="evidence" value="ECO:0007669"/>
    <property type="project" value="InterPro"/>
</dbReference>
<feature type="transmembrane region" description="Helical" evidence="8">
    <location>
        <begin position="313"/>
        <end position="336"/>
    </location>
</feature>
<accession>A0A5C0ZVJ3</accession>
<keyword evidence="5 8" id="KW-0812">Transmembrane</keyword>
<evidence type="ECO:0000256" key="3">
    <source>
        <dbReference type="ARBA" id="ARBA00022448"/>
    </source>
</evidence>
<dbReference type="Gene3D" id="1.20.1720.10">
    <property type="entry name" value="Multidrug resistance protein D"/>
    <property type="match status" value="1"/>
</dbReference>
<dbReference type="PANTHER" id="PTHR23502:SF70">
    <property type="entry name" value="BCR_CFLA FAMILY EFFLUX TRANSPORTER"/>
    <property type="match status" value="1"/>
</dbReference>
<evidence type="ECO:0000256" key="7">
    <source>
        <dbReference type="ARBA" id="ARBA00023136"/>
    </source>
</evidence>
<feature type="domain" description="Major facilitator superfamily (MFS) profile" evidence="9">
    <location>
        <begin position="13"/>
        <end position="395"/>
    </location>
</feature>
<organism evidence="10 11">
    <name type="scientific">Kushneria phosphatilytica</name>
    <dbReference type="NCBI Taxonomy" id="657387"/>
    <lineage>
        <taxon>Bacteria</taxon>
        <taxon>Pseudomonadati</taxon>
        <taxon>Pseudomonadota</taxon>
        <taxon>Gammaproteobacteria</taxon>
        <taxon>Oceanospirillales</taxon>
        <taxon>Halomonadaceae</taxon>
        <taxon>Kushneria</taxon>
    </lineage>
</organism>
<gene>
    <name evidence="10" type="ORF">FY550_02835</name>
</gene>
<evidence type="ECO:0000256" key="8">
    <source>
        <dbReference type="RuleBase" id="RU365088"/>
    </source>
</evidence>
<feature type="transmembrane region" description="Helical" evidence="8">
    <location>
        <begin position="256"/>
        <end position="276"/>
    </location>
</feature>
<name>A0A5C0ZVJ3_9GAMM</name>
<proteinExistence type="inferred from homology"/>
<dbReference type="InterPro" id="IPR020846">
    <property type="entry name" value="MFS_dom"/>
</dbReference>
<feature type="transmembrane region" description="Helical" evidence="8">
    <location>
        <begin position="343"/>
        <end position="366"/>
    </location>
</feature>
<dbReference type="GO" id="GO:0005886">
    <property type="term" value="C:plasma membrane"/>
    <property type="evidence" value="ECO:0007669"/>
    <property type="project" value="UniProtKB-SubCell"/>
</dbReference>
<feature type="transmembrane region" description="Helical" evidence="8">
    <location>
        <begin position="139"/>
        <end position="165"/>
    </location>
</feature>
<dbReference type="PROSITE" id="PS50850">
    <property type="entry name" value="MFS"/>
    <property type="match status" value="1"/>
</dbReference>
<dbReference type="PANTHER" id="PTHR23502">
    <property type="entry name" value="MAJOR FACILITATOR SUPERFAMILY"/>
    <property type="match status" value="1"/>
</dbReference>
<dbReference type="InterPro" id="IPR004812">
    <property type="entry name" value="Efflux_drug-R_Bcr/CmlA"/>
</dbReference>
<feature type="transmembrane region" description="Helical" evidence="8">
    <location>
        <begin position="12"/>
        <end position="34"/>
    </location>
</feature>
<keyword evidence="8" id="KW-0997">Cell inner membrane</keyword>
<dbReference type="CDD" id="cd17320">
    <property type="entry name" value="MFS_MdfA_MDR_like"/>
    <property type="match status" value="1"/>
</dbReference>
<feature type="transmembrane region" description="Helical" evidence="8">
    <location>
        <begin position="105"/>
        <end position="127"/>
    </location>
</feature>
<keyword evidence="4" id="KW-1003">Cell membrane</keyword>
<evidence type="ECO:0000256" key="2">
    <source>
        <dbReference type="ARBA" id="ARBA00006236"/>
    </source>
</evidence>
<reference evidence="10 11" key="1">
    <citation type="submission" date="2019-08" db="EMBL/GenBank/DDBJ databases">
        <title>Complete genome sequence of Kushneria sp. YCWA18, a halophilic phosphate-solubilizing bacterium isolated from Daqiao saltern in China.</title>
        <authorList>
            <person name="Du G.-X."/>
            <person name="Qu L.-Y."/>
        </authorList>
    </citation>
    <scope>NUCLEOTIDE SEQUENCE [LARGE SCALE GENOMIC DNA]</scope>
    <source>
        <strain evidence="10 11">YCWA18</strain>
    </source>
</reference>
<comment type="subcellular location">
    <subcellularLocation>
        <location evidence="8">Cell inner membrane</location>
        <topology evidence="8">Multi-pass membrane protein</topology>
    </subcellularLocation>
    <subcellularLocation>
        <location evidence="1">Cell membrane</location>
        <topology evidence="1">Multi-pass membrane protein</topology>
    </subcellularLocation>
</comment>
<dbReference type="NCBIfam" id="TIGR00710">
    <property type="entry name" value="efflux_Bcr_CflA"/>
    <property type="match status" value="1"/>
</dbReference>
<dbReference type="KEGG" id="kuy:FY550_02835"/>
<evidence type="ECO:0000256" key="6">
    <source>
        <dbReference type="ARBA" id="ARBA00022989"/>
    </source>
</evidence>
<keyword evidence="7 8" id="KW-0472">Membrane</keyword>
<keyword evidence="11" id="KW-1185">Reference proteome</keyword>
<feature type="transmembrane region" description="Helical" evidence="8">
    <location>
        <begin position="283"/>
        <end position="301"/>
    </location>
</feature>
<evidence type="ECO:0000313" key="10">
    <source>
        <dbReference type="EMBL" id="QEL10171.1"/>
    </source>
</evidence>
<dbReference type="GO" id="GO:1990961">
    <property type="term" value="P:xenobiotic detoxification by transmembrane export across the plasma membrane"/>
    <property type="evidence" value="ECO:0007669"/>
    <property type="project" value="InterPro"/>
</dbReference>
<dbReference type="InterPro" id="IPR005829">
    <property type="entry name" value="Sugar_transporter_CS"/>
</dbReference>
<feature type="transmembrane region" description="Helical" evidence="8">
    <location>
        <begin position="46"/>
        <end position="69"/>
    </location>
</feature>
<keyword evidence="6 8" id="KW-1133">Transmembrane helix</keyword>
<feature type="transmembrane region" description="Helical" evidence="8">
    <location>
        <begin position="216"/>
        <end position="236"/>
    </location>
</feature>
<dbReference type="PROSITE" id="PS00216">
    <property type="entry name" value="SUGAR_TRANSPORT_1"/>
    <property type="match status" value="1"/>
</dbReference>
<comment type="similarity">
    <text evidence="2 8">Belongs to the major facilitator superfamily. Bcr/CmlA family.</text>
</comment>
<feature type="transmembrane region" description="Helical" evidence="8">
    <location>
        <begin position="81"/>
        <end position="99"/>
    </location>
</feature>
<dbReference type="Proteomes" id="UP000322553">
    <property type="component" value="Chromosome"/>
</dbReference>
<evidence type="ECO:0000313" key="11">
    <source>
        <dbReference type="Proteomes" id="UP000322553"/>
    </source>
</evidence>
<dbReference type="Pfam" id="PF07690">
    <property type="entry name" value="MFS_1"/>
    <property type="match status" value="1"/>
</dbReference>
<protein>
    <recommendedName>
        <fullName evidence="8">Bcr/CflA family efflux transporter</fullName>
    </recommendedName>
</protein>
<dbReference type="InterPro" id="IPR011701">
    <property type="entry name" value="MFS"/>
</dbReference>
<dbReference type="SUPFAM" id="SSF103473">
    <property type="entry name" value="MFS general substrate transporter"/>
    <property type="match status" value="1"/>
</dbReference>
<keyword evidence="3 8" id="KW-0813">Transport</keyword>
<feature type="transmembrane region" description="Helical" evidence="8">
    <location>
        <begin position="171"/>
        <end position="189"/>
    </location>
</feature>
<evidence type="ECO:0000256" key="5">
    <source>
        <dbReference type="ARBA" id="ARBA00022692"/>
    </source>
</evidence>